<reference evidence="2 3" key="1">
    <citation type="journal article" date="2014" name="Agronomy (Basel)">
        <title>A Draft Genome Sequence for Ensete ventricosum, the Drought-Tolerant Tree Against Hunger.</title>
        <authorList>
            <person name="Harrison J."/>
            <person name="Moore K.A."/>
            <person name="Paszkiewicz K."/>
            <person name="Jones T."/>
            <person name="Grant M."/>
            <person name="Ambacheew D."/>
            <person name="Muzemil S."/>
            <person name="Studholme D.J."/>
        </authorList>
    </citation>
    <scope>NUCLEOTIDE SEQUENCE [LARGE SCALE GENOMIC DNA]</scope>
</reference>
<protein>
    <submittedName>
        <fullName evidence="2">Uncharacterized protein</fullName>
    </submittedName>
</protein>
<proteinExistence type="predicted"/>
<keyword evidence="1" id="KW-0472">Membrane</keyword>
<keyword evidence="1" id="KW-0812">Transmembrane</keyword>
<dbReference type="EMBL" id="AMZH03002381">
    <property type="protein sequence ID" value="RRT75777.1"/>
    <property type="molecule type" value="Genomic_DNA"/>
</dbReference>
<keyword evidence="1" id="KW-1133">Transmembrane helix</keyword>
<comment type="caution">
    <text evidence="2">The sequence shown here is derived from an EMBL/GenBank/DDBJ whole genome shotgun (WGS) entry which is preliminary data.</text>
</comment>
<feature type="transmembrane region" description="Helical" evidence="1">
    <location>
        <begin position="20"/>
        <end position="42"/>
    </location>
</feature>
<evidence type="ECO:0000313" key="2">
    <source>
        <dbReference type="EMBL" id="RRT75777.1"/>
    </source>
</evidence>
<evidence type="ECO:0000256" key="1">
    <source>
        <dbReference type="SAM" id="Phobius"/>
    </source>
</evidence>
<dbReference type="Proteomes" id="UP000287651">
    <property type="component" value="Unassembled WGS sequence"/>
</dbReference>
<feature type="non-terminal residue" evidence="2">
    <location>
        <position position="1"/>
    </location>
</feature>
<evidence type="ECO:0000313" key="3">
    <source>
        <dbReference type="Proteomes" id="UP000287651"/>
    </source>
</evidence>
<gene>
    <name evidence="2" type="ORF">B296_00017017</name>
</gene>
<sequence length="150" mass="15965">PQEANEREKEDSQLESLEELVVLLLGPALPGLGYGIGLAGLLGGVLGRRDGRGADEARDRHAQGPTLLLAMVNREDATGGAADSGSRSTVGRRISMDHKEETWSIWSRPIEDGFDGDMRKISAATRSGLLLFTPLSNRFAETAAAIGGHE</sequence>
<name>A0A427AHN8_ENSVE</name>
<organism evidence="2 3">
    <name type="scientific">Ensete ventricosum</name>
    <name type="common">Abyssinian banana</name>
    <name type="synonym">Musa ensete</name>
    <dbReference type="NCBI Taxonomy" id="4639"/>
    <lineage>
        <taxon>Eukaryota</taxon>
        <taxon>Viridiplantae</taxon>
        <taxon>Streptophyta</taxon>
        <taxon>Embryophyta</taxon>
        <taxon>Tracheophyta</taxon>
        <taxon>Spermatophyta</taxon>
        <taxon>Magnoliopsida</taxon>
        <taxon>Liliopsida</taxon>
        <taxon>Zingiberales</taxon>
        <taxon>Musaceae</taxon>
        <taxon>Ensete</taxon>
    </lineage>
</organism>
<accession>A0A427AHN8</accession>
<dbReference type="AlphaFoldDB" id="A0A427AHN8"/>